<reference evidence="5" key="1">
    <citation type="submission" date="2009-05" db="EMBL/GenBank/DDBJ databases">
        <title>Complete sequence of chromosome of Thauera sp. MZ1T.</title>
        <authorList>
            <consortium name="US DOE Joint Genome Institute"/>
            <person name="Lucas S."/>
            <person name="Copeland A."/>
            <person name="Lapidus A."/>
            <person name="Glavina del Rio T."/>
            <person name="Dalin E."/>
            <person name="Tice H."/>
            <person name="Bruce D."/>
            <person name="Goodwin L."/>
            <person name="Pitluck S."/>
            <person name="Sims D."/>
            <person name="Brettin T."/>
            <person name="Detter J.C."/>
            <person name="Han C."/>
            <person name="Larimer F."/>
            <person name="Land M."/>
            <person name="Hauser L."/>
            <person name="Kyrpides N."/>
            <person name="Mikhailova N."/>
            <person name="Sayler G.S."/>
        </authorList>
    </citation>
    <scope>NUCLEOTIDE SEQUENCE [LARGE SCALE GENOMIC DNA]</scope>
    <source>
        <strain evidence="5">MZ1T</strain>
    </source>
</reference>
<dbReference type="PANTHER" id="PTHR43366">
    <property type="entry name" value="PYRUVATE SYNTHASE SUBUNIT PORC"/>
    <property type="match status" value="1"/>
</dbReference>
<dbReference type="Proteomes" id="UP000321192">
    <property type="component" value="Unassembled WGS sequence"/>
</dbReference>
<dbReference type="PANTHER" id="PTHR43366:SF1">
    <property type="entry name" value="PYRUVATE SYNTHASE SUBUNIT PORC"/>
    <property type="match status" value="1"/>
</dbReference>
<feature type="domain" description="Pyruvate/ketoisovalerate oxidoreductase catalytic" evidence="2">
    <location>
        <begin position="10"/>
        <end position="177"/>
    </location>
</feature>
<dbReference type="OrthoDB" id="9794954at2"/>
<dbReference type="GO" id="GO:0016625">
    <property type="term" value="F:oxidoreductase activity, acting on the aldehyde or oxo group of donors, iron-sulfur protein as acceptor"/>
    <property type="evidence" value="ECO:0007669"/>
    <property type="project" value="InterPro"/>
</dbReference>
<proteinExistence type="predicted"/>
<evidence type="ECO:0000313" key="4">
    <source>
        <dbReference type="EMBL" id="TXH84566.1"/>
    </source>
</evidence>
<dbReference type="AlphaFoldDB" id="C4KAY5"/>
<accession>A0A5C7SND4</accession>
<evidence type="ECO:0000259" key="2">
    <source>
        <dbReference type="Pfam" id="PF01558"/>
    </source>
</evidence>
<evidence type="ECO:0000256" key="1">
    <source>
        <dbReference type="ARBA" id="ARBA00023002"/>
    </source>
</evidence>
<dbReference type="SUPFAM" id="SSF53323">
    <property type="entry name" value="Pyruvate-ferredoxin oxidoreductase, PFOR, domain III"/>
    <property type="match status" value="1"/>
</dbReference>
<dbReference type="InterPro" id="IPR019752">
    <property type="entry name" value="Pyrv/ketoisovalerate_OxRed_cat"/>
</dbReference>
<dbReference type="Proteomes" id="UP000002186">
    <property type="component" value="Chromosome"/>
</dbReference>
<gene>
    <name evidence="3" type="ordered locus">Tmz1t_2962</name>
    <name evidence="4" type="ORF">E6Q80_11150</name>
</gene>
<evidence type="ECO:0000313" key="6">
    <source>
        <dbReference type="Proteomes" id="UP000321192"/>
    </source>
</evidence>
<accession>C4KAY5</accession>
<dbReference type="InterPro" id="IPR002869">
    <property type="entry name" value="Pyrv_flavodox_OxRed_cen"/>
</dbReference>
<dbReference type="RefSeq" id="WP_004303015.1">
    <property type="nucleotide sequence ID" value="NC_011662.2"/>
</dbReference>
<reference evidence="4 6" key="3">
    <citation type="submission" date="2018-09" db="EMBL/GenBank/DDBJ databases">
        <title>Metagenome Assembled Genomes from an Advanced Water Purification Facility.</title>
        <authorList>
            <person name="Stamps B.W."/>
            <person name="Spear J.R."/>
        </authorList>
    </citation>
    <scope>NUCLEOTIDE SEQUENCE [LARGE SCALE GENOMIC DNA]</scope>
    <source>
        <strain evidence="4">Bin_27_1</strain>
    </source>
</reference>
<dbReference type="Gene3D" id="3.40.920.10">
    <property type="entry name" value="Pyruvate-ferredoxin oxidoreductase, PFOR, domain III"/>
    <property type="match status" value="1"/>
</dbReference>
<reference evidence="3 5" key="2">
    <citation type="journal article" date="2012" name="Stand. Genomic Sci.">
        <title>Complete genome sequence of Thauera aminoaromatica strain MZ1T.</title>
        <authorList>
            <person name="Jiang K."/>
            <person name="Sanseverino J."/>
            <person name="Chauhan A."/>
            <person name="Lucas S."/>
            <person name="Copeland A."/>
            <person name="Lapidus A."/>
            <person name="Del Rio T.G."/>
            <person name="Dalin E."/>
            <person name="Tice H."/>
            <person name="Bruce D."/>
            <person name="Goodwin L."/>
            <person name="Pitluck S."/>
            <person name="Sims D."/>
            <person name="Brettin T."/>
            <person name="Detter J.C."/>
            <person name="Han C."/>
            <person name="Chang Y.J."/>
            <person name="Larimer F."/>
            <person name="Land M."/>
            <person name="Hauser L."/>
            <person name="Kyrpides N.C."/>
            <person name="Mikhailova N."/>
            <person name="Moser S."/>
            <person name="Jegier P."/>
            <person name="Close D."/>
            <person name="Debruyn J.M."/>
            <person name="Wang Y."/>
            <person name="Layton A.C."/>
            <person name="Allen M.S."/>
            <person name="Sayler G.S."/>
        </authorList>
    </citation>
    <scope>NUCLEOTIDE SEQUENCE [LARGE SCALE GENOMIC DNA]</scope>
    <source>
        <strain evidence="3 5">MZ1T</strain>
    </source>
</reference>
<name>C4KAY5_THASP</name>
<dbReference type="HOGENOM" id="CLU_087284_2_0_4"/>
<dbReference type="InterPro" id="IPR011894">
    <property type="entry name" value="PorC_KorC"/>
</dbReference>
<keyword evidence="3" id="KW-0670">Pyruvate</keyword>
<dbReference type="InterPro" id="IPR051626">
    <property type="entry name" value="Oxidoreductase_gamma_subunit"/>
</dbReference>
<dbReference type="KEGG" id="tmz:Tmz1t_2962"/>
<organism evidence="3 5">
    <name type="scientific">Thauera aminoaromatica</name>
    <dbReference type="NCBI Taxonomy" id="164330"/>
    <lineage>
        <taxon>Bacteria</taxon>
        <taxon>Pseudomonadati</taxon>
        <taxon>Pseudomonadota</taxon>
        <taxon>Betaproteobacteria</taxon>
        <taxon>Rhodocyclales</taxon>
        <taxon>Zoogloeaceae</taxon>
        <taxon>Thauera</taxon>
    </lineage>
</organism>
<keyword evidence="5" id="KW-1185">Reference proteome</keyword>
<dbReference type="NCBIfam" id="TIGR02175">
    <property type="entry name" value="PorC_KorC"/>
    <property type="match status" value="1"/>
</dbReference>
<dbReference type="eggNOG" id="COG1014">
    <property type="taxonomic scope" value="Bacteria"/>
</dbReference>
<evidence type="ECO:0000313" key="3">
    <source>
        <dbReference type="EMBL" id="ACR01561.1"/>
    </source>
</evidence>
<dbReference type="EMBL" id="CP001281">
    <property type="protein sequence ID" value="ACR01561.1"/>
    <property type="molecule type" value="Genomic_DNA"/>
</dbReference>
<protein>
    <submittedName>
        <fullName evidence="3 4">Ketoisovalerate oxidoreductase</fullName>
    </submittedName>
</protein>
<dbReference type="NCBIfam" id="NF045762">
    <property type="entry name" value="PhenlGlyoxDHPadE"/>
    <property type="match status" value="1"/>
</dbReference>
<dbReference type="Pfam" id="PF01558">
    <property type="entry name" value="POR"/>
    <property type="match status" value="1"/>
</dbReference>
<sequence>MYEVRIHGRGGQGAVLAAQLLATALVFDGKYAVSIPAFGFERRGAPVVSFIRASEQPIRQLTNIYAPDCIVCVDPALARTVNIFAGLKPGGTLVQATSRPLAEIDVPDSVGTVGLCDAVRIATEIFGRPITNTLMLGAFARSTGQVSLEALKKVIEQSDFRDAGLRQNLDALERGYAETTVHTLERRITA</sequence>
<keyword evidence="1" id="KW-0560">Oxidoreductase</keyword>
<evidence type="ECO:0000313" key="5">
    <source>
        <dbReference type="Proteomes" id="UP000002186"/>
    </source>
</evidence>
<dbReference type="InterPro" id="IPR054811">
    <property type="entry name" value="PadE"/>
</dbReference>
<dbReference type="STRING" id="85643.Tmz1t_2962"/>
<dbReference type="EMBL" id="SSFD01000174">
    <property type="protein sequence ID" value="TXH84566.1"/>
    <property type="molecule type" value="Genomic_DNA"/>
</dbReference>